<gene>
    <name evidence="2" type="ORF">CSA25_04800</name>
</gene>
<dbReference type="EMBL" id="PDTI01000040">
    <property type="protein sequence ID" value="PIE62511.1"/>
    <property type="molecule type" value="Genomic_DNA"/>
</dbReference>
<reference evidence="2 3" key="1">
    <citation type="submission" date="2017-10" db="EMBL/GenBank/DDBJ databases">
        <title>Novel microbial diversity and functional potential in the marine mammal oral microbiome.</title>
        <authorList>
            <person name="Dudek N.K."/>
            <person name="Sun C.L."/>
            <person name="Burstein D."/>
            <person name="Kantor R.S."/>
            <person name="Aliaga Goltsman D.S."/>
            <person name="Bik E.M."/>
            <person name="Thomas B.C."/>
            <person name="Banfield J.F."/>
            <person name="Relman D.A."/>
        </authorList>
    </citation>
    <scope>NUCLEOTIDE SEQUENCE [LARGE SCALE GENOMIC DNA]</scope>
    <source>
        <strain evidence="2">DOLJORAL78_47_202</strain>
    </source>
</reference>
<keyword evidence="1" id="KW-1133">Transmembrane helix</keyword>
<organism evidence="2 3">
    <name type="scientific">Desulfobacter postgatei</name>
    <dbReference type="NCBI Taxonomy" id="2293"/>
    <lineage>
        <taxon>Bacteria</taxon>
        <taxon>Pseudomonadati</taxon>
        <taxon>Thermodesulfobacteriota</taxon>
        <taxon>Desulfobacteria</taxon>
        <taxon>Desulfobacterales</taxon>
        <taxon>Desulfobacteraceae</taxon>
        <taxon>Desulfobacter</taxon>
    </lineage>
</organism>
<accession>A0A2G6MR82</accession>
<evidence type="ECO:0000313" key="3">
    <source>
        <dbReference type="Proteomes" id="UP000231203"/>
    </source>
</evidence>
<dbReference type="Proteomes" id="UP000231203">
    <property type="component" value="Unassembled WGS sequence"/>
</dbReference>
<evidence type="ECO:0000313" key="2">
    <source>
        <dbReference type="EMBL" id="PIE62511.1"/>
    </source>
</evidence>
<sequence>MQLDPNPVFRKTITPWYDSNFACRVLIWSMVLVFCFAVGGVIVAGGDPRFARHIWFPLLLAGLSGFLVVKVSIRLNTRINNE</sequence>
<keyword evidence="1" id="KW-0472">Membrane</keyword>
<name>A0A2G6MR82_9BACT</name>
<proteinExistence type="predicted"/>
<evidence type="ECO:0000256" key="1">
    <source>
        <dbReference type="SAM" id="Phobius"/>
    </source>
</evidence>
<feature type="transmembrane region" description="Helical" evidence="1">
    <location>
        <begin position="54"/>
        <end position="73"/>
    </location>
</feature>
<feature type="transmembrane region" description="Helical" evidence="1">
    <location>
        <begin position="21"/>
        <end position="42"/>
    </location>
</feature>
<protein>
    <submittedName>
        <fullName evidence="2">Uncharacterized protein</fullName>
    </submittedName>
</protein>
<comment type="caution">
    <text evidence="2">The sequence shown here is derived from an EMBL/GenBank/DDBJ whole genome shotgun (WGS) entry which is preliminary data.</text>
</comment>
<dbReference type="AlphaFoldDB" id="A0A2G6MR82"/>
<keyword evidence="1" id="KW-0812">Transmembrane</keyword>